<dbReference type="Proteomes" id="UP001195914">
    <property type="component" value="Unassembled WGS sequence"/>
</dbReference>
<feature type="region of interest" description="Disordered" evidence="1">
    <location>
        <begin position="296"/>
        <end position="321"/>
    </location>
</feature>
<proteinExistence type="predicted"/>
<name>A0AAD9GFQ2_BABDI</name>
<reference evidence="3" key="1">
    <citation type="journal article" date="2014" name="Nucleic Acids Res.">
        <title>The evolutionary dynamics of variant antigen genes in Babesia reveal a history of genomic innovation underlying host-parasite interaction.</title>
        <authorList>
            <person name="Jackson A.P."/>
            <person name="Otto T.D."/>
            <person name="Darby A."/>
            <person name="Ramaprasad A."/>
            <person name="Xia D."/>
            <person name="Echaide I.E."/>
            <person name="Farber M."/>
            <person name="Gahlot S."/>
            <person name="Gamble J."/>
            <person name="Gupta D."/>
            <person name="Gupta Y."/>
            <person name="Jackson L."/>
            <person name="Malandrin L."/>
            <person name="Malas T.B."/>
            <person name="Moussa E."/>
            <person name="Nair M."/>
            <person name="Reid A.J."/>
            <person name="Sanders M."/>
            <person name="Sharma J."/>
            <person name="Tracey A."/>
            <person name="Quail M.A."/>
            <person name="Weir W."/>
            <person name="Wastling J.M."/>
            <person name="Hall N."/>
            <person name="Willadsen P."/>
            <person name="Lingelbach K."/>
            <person name="Shiels B."/>
            <person name="Tait A."/>
            <person name="Berriman M."/>
            <person name="Allred D.R."/>
            <person name="Pain A."/>
        </authorList>
    </citation>
    <scope>NUCLEOTIDE SEQUENCE</scope>
    <source>
        <strain evidence="3">1802A</strain>
    </source>
</reference>
<feature type="signal peptide" evidence="2">
    <location>
        <begin position="1"/>
        <end position="27"/>
    </location>
</feature>
<organism evidence="3 4">
    <name type="scientific">Babesia divergens</name>
    <dbReference type="NCBI Taxonomy" id="32595"/>
    <lineage>
        <taxon>Eukaryota</taxon>
        <taxon>Sar</taxon>
        <taxon>Alveolata</taxon>
        <taxon>Apicomplexa</taxon>
        <taxon>Aconoidasida</taxon>
        <taxon>Piroplasmida</taxon>
        <taxon>Babesiidae</taxon>
        <taxon>Babesia</taxon>
    </lineage>
</organism>
<feature type="compositionally biased region" description="Polar residues" evidence="1">
    <location>
        <begin position="296"/>
        <end position="309"/>
    </location>
</feature>
<dbReference type="EMBL" id="JAHBMH010000033">
    <property type="protein sequence ID" value="KAK1937560.1"/>
    <property type="molecule type" value="Genomic_DNA"/>
</dbReference>
<keyword evidence="2" id="KW-0732">Signal</keyword>
<gene>
    <name evidence="3" type="ORF">X943_002895</name>
</gene>
<comment type="caution">
    <text evidence="3">The sequence shown here is derived from an EMBL/GenBank/DDBJ whole genome shotgun (WGS) entry which is preliminary data.</text>
</comment>
<reference evidence="3" key="2">
    <citation type="submission" date="2021-05" db="EMBL/GenBank/DDBJ databases">
        <authorList>
            <person name="Pain A."/>
        </authorList>
    </citation>
    <scope>NUCLEOTIDE SEQUENCE</scope>
    <source>
        <strain evidence="3">1802A</strain>
    </source>
</reference>
<accession>A0AAD9GFQ2</accession>
<feature type="chain" id="PRO_5042064378" evidence="2">
    <location>
        <begin position="28"/>
        <end position="321"/>
    </location>
</feature>
<sequence>MKFLGILRASALCLLVSGLHSPNAVFCSNIEVNPYTEVPTVEVPEISEKPKESTVNTGDGAEGDLAVQVRMLQAKLQALEAGLGNASEESSTDDIKDSTVESLSEASSPASQSDLVFKNPIWDDSYLASAVLFLKEFCKEVKAEKFSTKLSEDNYEDLSMVCSRVYYTLESANKFYIPTYGPGSVDKRKEIPKKFYKDALKPEEFTIYLNWLAENIAAIIKSYKKMHNETRELTKDQRKTETSVGPLKYGFVYGNVWWGEIRYPGSSPKYADPVLLLCLKDLHTRLDIILNDPEDSAQSNDVLVNPSSDADSEDHKKAEEE</sequence>
<protein>
    <submittedName>
        <fullName evidence="3">Secreted antigen 1</fullName>
    </submittedName>
</protein>
<evidence type="ECO:0000313" key="3">
    <source>
        <dbReference type="EMBL" id="KAK1937560.1"/>
    </source>
</evidence>
<feature type="region of interest" description="Disordered" evidence="1">
    <location>
        <begin position="83"/>
        <end position="106"/>
    </location>
</feature>
<evidence type="ECO:0000256" key="2">
    <source>
        <dbReference type="SAM" id="SignalP"/>
    </source>
</evidence>
<evidence type="ECO:0000313" key="4">
    <source>
        <dbReference type="Proteomes" id="UP001195914"/>
    </source>
</evidence>
<evidence type="ECO:0000256" key="1">
    <source>
        <dbReference type="SAM" id="MobiDB-lite"/>
    </source>
</evidence>
<dbReference type="AlphaFoldDB" id="A0AAD9GFQ2"/>
<keyword evidence="4" id="KW-1185">Reference proteome</keyword>